<organism evidence="2 3">
    <name type="scientific">Ophiophagus hannah</name>
    <name type="common">King cobra</name>
    <name type="synonym">Naja hannah</name>
    <dbReference type="NCBI Taxonomy" id="8665"/>
    <lineage>
        <taxon>Eukaryota</taxon>
        <taxon>Metazoa</taxon>
        <taxon>Chordata</taxon>
        <taxon>Craniata</taxon>
        <taxon>Vertebrata</taxon>
        <taxon>Euteleostomi</taxon>
        <taxon>Lepidosauria</taxon>
        <taxon>Squamata</taxon>
        <taxon>Bifurcata</taxon>
        <taxon>Unidentata</taxon>
        <taxon>Episquamata</taxon>
        <taxon>Toxicofera</taxon>
        <taxon>Serpentes</taxon>
        <taxon>Colubroidea</taxon>
        <taxon>Elapidae</taxon>
        <taxon>Elapinae</taxon>
        <taxon>Ophiophagus</taxon>
    </lineage>
</organism>
<feature type="region of interest" description="Disordered" evidence="1">
    <location>
        <begin position="1"/>
        <end position="76"/>
    </location>
</feature>
<keyword evidence="3" id="KW-1185">Reference proteome</keyword>
<protein>
    <submittedName>
        <fullName evidence="2">Uncharacterized protein</fullName>
    </submittedName>
</protein>
<comment type="caution">
    <text evidence="2">The sequence shown here is derived from an EMBL/GenBank/DDBJ whole genome shotgun (WGS) entry which is preliminary data.</text>
</comment>
<proteinExistence type="predicted"/>
<sequence>MDGWIEGGKEGEKKERKEAASEDASKQPSRSGSVRDLGGHLVQPPSPAPKNIVQGRFLSFGPTQSPDCLAMPHPVT</sequence>
<dbReference type="Proteomes" id="UP000018936">
    <property type="component" value="Unassembled WGS sequence"/>
</dbReference>
<dbReference type="EMBL" id="AZIM01037670">
    <property type="protein sequence ID" value="ETE56160.1"/>
    <property type="molecule type" value="Genomic_DNA"/>
</dbReference>
<feature type="non-terminal residue" evidence="2">
    <location>
        <position position="1"/>
    </location>
</feature>
<reference evidence="2 3" key="1">
    <citation type="journal article" date="2013" name="Proc. Natl. Acad. Sci. U.S.A.">
        <title>The king cobra genome reveals dynamic gene evolution and adaptation in the snake venom system.</title>
        <authorList>
            <person name="Vonk F.J."/>
            <person name="Casewell N.R."/>
            <person name="Henkel C.V."/>
            <person name="Heimberg A.M."/>
            <person name="Jansen H.J."/>
            <person name="McCleary R.J."/>
            <person name="Kerkkamp H.M."/>
            <person name="Vos R.A."/>
            <person name="Guerreiro I."/>
            <person name="Calvete J.J."/>
            <person name="Wuster W."/>
            <person name="Woods A.E."/>
            <person name="Logan J.M."/>
            <person name="Harrison R.A."/>
            <person name="Castoe T.A."/>
            <person name="de Koning A.P."/>
            <person name="Pollock D.D."/>
            <person name="Yandell M."/>
            <person name="Calderon D."/>
            <person name="Renjifo C."/>
            <person name="Currier R.B."/>
            <person name="Salgado D."/>
            <person name="Pla D."/>
            <person name="Sanz L."/>
            <person name="Hyder A.S."/>
            <person name="Ribeiro J.M."/>
            <person name="Arntzen J.W."/>
            <person name="van den Thillart G.E."/>
            <person name="Boetzer M."/>
            <person name="Pirovano W."/>
            <person name="Dirks R.P."/>
            <person name="Spaink H.P."/>
            <person name="Duboule D."/>
            <person name="McGlinn E."/>
            <person name="Kini R.M."/>
            <person name="Richardson M.K."/>
        </authorList>
    </citation>
    <scope>NUCLEOTIDE SEQUENCE</scope>
    <source>
        <tissue evidence="2">Blood</tissue>
    </source>
</reference>
<evidence type="ECO:0000313" key="2">
    <source>
        <dbReference type="EMBL" id="ETE56160.1"/>
    </source>
</evidence>
<feature type="compositionally biased region" description="Basic and acidic residues" evidence="1">
    <location>
        <begin position="7"/>
        <end position="25"/>
    </location>
</feature>
<gene>
    <name evidence="2" type="ORF">L345_18129</name>
</gene>
<name>V8N1W5_OPHHA</name>
<evidence type="ECO:0000313" key="3">
    <source>
        <dbReference type="Proteomes" id="UP000018936"/>
    </source>
</evidence>
<dbReference type="AlphaFoldDB" id="V8N1W5"/>
<evidence type="ECO:0000256" key="1">
    <source>
        <dbReference type="SAM" id="MobiDB-lite"/>
    </source>
</evidence>
<accession>V8N1W5</accession>